<accession>A0A7C2GIM0</accession>
<protein>
    <recommendedName>
        <fullName evidence="1">Phage tail assembly chaperone-like domain-containing protein</fullName>
    </recommendedName>
</protein>
<comment type="caution">
    <text evidence="2">The sequence shown here is derived from an EMBL/GenBank/DDBJ whole genome shotgun (WGS) entry which is preliminary data.</text>
</comment>
<evidence type="ECO:0000313" key="2">
    <source>
        <dbReference type="EMBL" id="HEH82552.1"/>
    </source>
</evidence>
<feature type="domain" description="Phage tail assembly chaperone-like" evidence="1">
    <location>
        <begin position="32"/>
        <end position="94"/>
    </location>
</feature>
<evidence type="ECO:0000259" key="1">
    <source>
        <dbReference type="Pfam" id="PF16778"/>
    </source>
</evidence>
<sequence length="95" mass="11220">MRGLSPLSWARRCWMARLKIKTHQDRIREAWAAFRTERDRRLAETDWVVARAYERGEPVPEAWAAYRQALRDLPAHLTDEQVLAGDILWPEPPKL</sequence>
<dbReference type="InterPro" id="IPR031893">
    <property type="entry name" value="Phage_tail_APC"/>
</dbReference>
<name>A0A7C2GIM0_9DEIN</name>
<dbReference type="Pfam" id="PF16778">
    <property type="entry name" value="Phage_tail_APC"/>
    <property type="match status" value="1"/>
</dbReference>
<dbReference type="EMBL" id="DSKL01000247">
    <property type="protein sequence ID" value="HEH82552.1"/>
    <property type="molecule type" value="Genomic_DNA"/>
</dbReference>
<proteinExistence type="predicted"/>
<dbReference type="Gene3D" id="6.10.140.1310">
    <property type="match status" value="1"/>
</dbReference>
<organism evidence="2">
    <name type="scientific">Thermus islandicus</name>
    <dbReference type="NCBI Taxonomy" id="540988"/>
    <lineage>
        <taxon>Bacteria</taxon>
        <taxon>Thermotogati</taxon>
        <taxon>Deinococcota</taxon>
        <taxon>Deinococci</taxon>
        <taxon>Thermales</taxon>
        <taxon>Thermaceae</taxon>
        <taxon>Thermus</taxon>
    </lineage>
</organism>
<reference evidence="2" key="1">
    <citation type="journal article" date="2020" name="mSystems">
        <title>Genome- and Community-Level Interaction Insights into Carbon Utilization and Element Cycling Functions of Hydrothermarchaeota in Hydrothermal Sediment.</title>
        <authorList>
            <person name="Zhou Z."/>
            <person name="Liu Y."/>
            <person name="Xu W."/>
            <person name="Pan J."/>
            <person name="Luo Z.H."/>
            <person name="Li M."/>
        </authorList>
    </citation>
    <scope>NUCLEOTIDE SEQUENCE [LARGE SCALE GENOMIC DNA]</scope>
    <source>
        <strain evidence="2">SpSt-246</strain>
    </source>
</reference>
<gene>
    <name evidence="2" type="ORF">ENP73_06140</name>
</gene>
<dbReference type="AlphaFoldDB" id="A0A7C2GIM0"/>